<dbReference type="GeneID" id="73047082"/>
<dbReference type="InterPro" id="IPR025646">
    <property type="entry name" value="DUF4350"/>
</dbReference>
<sequence length="399" mass="42241">MTDDDAWSFDPYDIDWPRALLVALVVAVAAAGVTGAATSDAAFGAYNYGWDGASELRTQAEAVGAEVSVVRNTRDYDSVAPSDSVAVVLSPDDAYSPEETARVAEFVDRGGTLVVAADVGRNANPLLAAVGTSARIDGTPVRDERHNYRTASLPVATNSSDHPLVGNVSALTLNYGTVVRPGGATVLVNTSEYAYLDRNRNGTLDSSETPERRPVATVERVGAGRVVVVSDPSVFVNAMLDRSDNRAFARSLFATGDRVLLDYSHSAGVPPLVATVLDLRASPLAQVAVGAFGLALVGVWTRSGELPSRLTRGNRSRSGLAGRLSARIRGESASDGRSPTLSTDEVVAAVERRHPEWSDDRVRRVARRLDRGAGDPNHSGRGSRADESSDSPESRDGRK</sequence>
<gene>
    <name evidence="3" type="ORF">ACFO9K_06070</name>
</gene>
<feature type="compositionally biased region" description="Basic and acidic residues" evidence="1">
    <location>
        <begin position="383"/>
        <end position="399"/>
    </location>
</feature>
<name>A0ABD5PZ71_9EURY</name>
<dbReference type="Proteomes" id="UP001595945">
    <property type="component" value="Unassembled WGS sequence"/>
</dbReference>
<evidence type="ECO:0000313" key="4">
    <source>
        <dbReference type="Proteomes" id="UP001595945"/>
    </source>
</evidence>
<dbReference type="InterPro" id="IPR029062">
    <property type="entry name" value="Class_I_gatase-like"/>
</dbReference>
<comment type="caution">
    <text evidence="3">The sequence shown here is derived from an EMBL/GenBank/DDBJ whole genome shotgun (WGS) entry which is preliminary data.</text>
</comment>
<evidence type="ECO:0000313" key="3">
    <source>
        <dbReference type="EMBL" id="MFC4823822.1"/>
    </source>
</evidence>
<reference evidence="3 4" key="1">
    <citation type="journal article" date="2019" name="Int. J. Syst. Evol. Microbiol.">
        <title>The Global Catalogue of Microorganisms (GCM) 10K type strain sequencing project: providing services to taxonomists for standard genome sequencing and annotation.</title>
        <authorList>
            <consortium name="The Broad Institute Genomics Platform"/>
            <consortium name="The Broad Institute Genome Sequencing Center for Infectious Disease"/>
            <person name="Wu L."/>
            <person name="Ma J."/>
        </authorList>
    </citation>
    <scope>NUCLEOTIDE SEQUENCE [LARGE SCALE GENOMIC DNA]</scope>
    <source>
        <strain evidence="3 4">XZYJ18</strain>
    </source>
</reference>
<evidence type="ECO:0000256" key="1">
    <source>
        <dbReference type="SAM" id="MobiDB-lite"/>
    </source>
</evidence>
<dbReference type="Gene3D" id="3.40.50.880">
    <property type="match status" value="1"/>
</dbReference>
<dbReference type="Pfam" id="PF14258">
    <property type="entry name" value="DUF4350"/>
    <property type="match status" value="1"/>
</dbReference>
<feature type="region of interest" description="Disordered" evidence="1">
    <location>
        <begin position="307"/>
        <end position="399"/>
    </location>
</feature>
<feature type="compositionally biased region" description="Basic and acidic residues" evidence="1">
    <location>
        <begin position="350"/>
        <end position="373"/>
    </location>
</feature>
<protein>
    <submittedName>
        <fullName evidence="3">DUF4350 domain-containing protein</fullName>
    </submittedName>
</protein>
<keyword evidence="4" id="KW-1185">Reference proteome</keyword>
<dbReference type="AlphaFoldDB" id="A0ABD5PZ71"/>
<evidence type="ECO:0000259" key="2">
    <source>
        <dbReference type="Pfam" id="PF14258"/>
    </source>
</evidence>
<dbReference type="RefSeq" id="WP_254270403.1">
    <property type="nucleotide sequence ID" value="NZ_CP100401.1"/>
</dbReference>
<organism evidence="3 4">
    <name type="scientific">Halorussus aquaticus</name>
    <dbReference type="NCBI Taxonomy" id="2953748"/>
    <lineage>
        <taxon>Archaea</taxon>
        <taxon>Methanobacteriati</taxon>
        <taxon>Methanobacteriota</taxon>
        <taxon>Stenosarchaea group</taxon>
        <taxon>Halobacteria</taxon>
        <taxon>Halobacteriales</taxon>
        <taxon>Haladaptataceae</taxon>
        <taxon>Halorussus</taxon>
    </lineage>
</organism>
<accession>A0ABD5PZ71</accession>
<dbReference type="EMBL" id="JBHSHT010000001">
    <property type="protein sequence ID" value="MFC4823822.1"/>
    <property type="molecule type" value="Genomic_DNA"/>
</dbReference>
<dbReference type="SUPFAM" id="SSF52317">
    <property type="entry name" value="Class I glutamine amidotransferase-like"/>
    <property type="match status" value="1"/>
</dbReference>
<feature type="domain" description="DUF4350" evidence="2">
    <location>
        <begin position="46"/>
        <end position="252"/>
    </location>
</feature>
<proteinExistence type="predicted"/>